<dbReference type="InterPro" id="IPR012677">
    <property type="entry name" value="Nucleotide-bd_a/b_plait_sf"/>
</dbReference>
<dbReference type="CDD" id="cd12249">
    <property type="entry name" value="RRM1_hnRNPR_like"/>
    <property type="match status" value="1"/>
</dbReference>
<comment type="caution">
    <text evidence="5">The sequence shown here is derived from an EMBL/GenBank/DDBJ whole genome shotgun (WGS) entry which is preliminary data.</text>
</comment>
<feature type="compositionally biased region" description="Basic and acidic residues" evidence="3">
    <location>
        <begin position="691"/>
        <end position="709"/>
    </location>
</feature>
<feature type="domain" description="RRM" evidence="4">
    <location>
        <begin position="120"/>
        <end position="198"/>
    </location>
</feature>
<dbReference type="PANTHER" id="PTHR21245">
    <property type="entry name" value="HETEROGENEOUS NUCLEAR RIBONUCLEOPROTEIN"/>
    <property type="match status" value="1"/>
</dbReference>
<feature type="region of interest" description="Disordered" evidence="3">
    <location>
        <begin position="1"/>
        <end position="53"/>
    </location>
</feature>
<dbReference type="EMBL" id="JAIFRP010000022">
    <property type="protein sequence ID" value="KAK2585069.1"/>
    <property type="molecule type" value="Genomic_DNA"/>
</dbReference>
<protein>
    <recommendedName>
        <fullName evidence="4">RRM domain-containing protein</fullName>
    </recommendedName>
</protein>
<dbReference type="SUPFAM" id="SSF54928">
    <property type="entry name" value="RNA-binding domain, RBD"/>
    <property type="match status" value="2"/>
</dbReference>
<organism evidence="5 6">
    <name type="scientific">Odynerus spinipes</name>
    <dbReference type="NCBI Taxonomy" id="1348599"/>
    <lineage>
        <taxon>Eukaryota</taxon>
        <taxon>Metazoa</taxon>
        <taxon>Ecdysozoa</taxon>
        <taxon>Arthropoda</taxon>
        <taxon>Hexapoda</taxon>
        <taxon>Insecta</taxon>
        <taxon>Pterygota</taxon>
        <taxon>Neoptera</taxon>
        <taxon>Endopterygota</taxon>
        <taxon>Hymenoptera</taxon>
        <taxon>Apocrita</taxon>
        <taxon>Aculeata</taxon>
        <taxon>Vespoidea</taxon>
        <taxon>Vespidae</taxon>
        <taxon>Eumeninae</taxon>
        <taxon>Odynerus</taxon>
    </lineage>
</organism>
<sequence>MEKKEYETKNEVEKEVEENEGNVSQMNAGGSGSNQKTTIHTMPCSKRVQRDRNKKWGSTRFQTLRPVLNDKIPNVAEQTEASKKVLQLVAECKYSLTQVNGQRRFGPPSDWTGPAPGPGCEIFVGKIPRMLYEHDIYPVFSSVGSIYEIRLMMDFSGMNRGYCFIMYTKPEDASRAVKELDHYEIRPGRRIGVVVSINYCRLYINQLPADIKAEAVVKRIFDITDDVDKVAVYRNNSGSSYALISYKTHRGAAMGRRRLVPEAATLFPGNKINVEWAHPNFCPSNVLEECGTCDQDGNVMLTKTFVRSTEPRRSSIRRSSRKSGLLAPRVMNEIITTDWEKLQEMLQSLPSNFDRSSASLQGIRVSDEQNQYDQKMSAIYQDPSHHQDNAAEHVDRSTEIANLIPKLYDVMNLQNDRNSNLLNPTKQRVIDHRESSFQVERVVPNPYQQRMFIESNFDLGVPNGTLSNHSPKPDCLEGSSLASNINPLATPFGQQGNQLCGTILSHCNIDQSCIFNNPTPNNPIDLNDPVPREVSLKLQAKALFQPHGGLWSNGSVQSNSFYQPNGSLQPNCNLPDGSPRQNNFAYYNTCLPGFSSQPYPEQPPYRDYSFNNVDNFNQNRMLTNRNSLQQQFCNNIVKMSTRDATYALSQLDQFNREQNERFNRVNNQFVSPAVPPMYYYPSQNQFSSGRQSKDENLFRRSKVPLERYSQEGPRTPRPILNRAHVNGSDD</sequence>
<dbReference type="SMART" id="SM00360">
    <property type="entry name" value="RRM"/>
    <property type="match status" value="1"/>
</dbReference>
<dbReference type="InterPro" id="IPR000504">
    <property type="entry name" value="RRM_dom"/>
</dbReference>
<dbReference type="PROSITE" id="PS50102">
    <property type="entry name" value="RRM"/>
    <property type="match status" value="1"/>
</dbReference>
<dbReference type="Gene3D" id="3.30.70.330">
    <property type="match status" value="2"/>
</dbReference>
<reference evidence="5" key="1">
    <citation type="submission" date="2021-08" db="EMBL/GenBank/DDBJ databases">
        <authorList>
            <person name="Misof B."/>
            <person name="Oliver O."/>
            <person name="Podsiadlowski L."/>
            <person name="Donath A."/>
            <person name="Peters R."/>
            <person name="Mayer C."/>
            <person name="Rust J."/>
            <person name="Gunkel S."/>
            <person name="Lesny P."/>
            <person name="Martin S."/>
            <person name="Oeyen J.P."/>
            <person name="Petersen M."/>
            <person name="Panagiotis P."/>
            <person name="Wilbrandt J."/>
            <person name="Tanja T."/>
        </authorList>
    </citation>
    <scope>NUCLEOTIDE SEQUENCE</scope>
    <source>
        <strain evidence="5">GBR_01_08_01A</strain>
        <tissue evidence="5">Thorax + abdomen</tissue>
    </source>
</reference>
<name>A0AAD9RSC5_9HYME</name>
<proteinExistence type="predicted"/>
<evidence type="ECO:0000256" key="1">
    <source>
        <dbReference type="ARBA" id="ARBA00022884"/>
    </source>
</evidence>
<dbReference type="InterPro" id="IPR035979">
    <property type="entry name" value="RBD_domain_sf"/>
</dbReference>
<feature type="region of interest" description="Disordered" evidence="3">
    <location>
        <begin position="682"/>
        <end position="730"/>
    </location>
</feature>
<keyword evidence="1 2" id="KW-0694">RNA-binding</keyword>
<feature type="compositionally biased region" description="Polar residues" evidence="3">
    <location>
        <begin position="24"/>
        <end position="40"/>
    </location>
</feature>
<gene>
    <name evidence="5" type="ORF">KPH14_008585</name>
</gene>
<evidence type="ECO:0000259" key="4">
    <source>
        <dbReference type="PROSITE" id="PS50102"/>
    </source>
</evidence>
<evidence type="ECO:0000256" key="3">
    <source>
        <dbReference type="SAM" id="MobiDB-lite"/>
    </source>
</evidence>
<keyword evidence="6" id="KW-1185">Reference proteome</keyword>
<dbReference type="AlphaFoldDB" id="A0AAD9RSC5"/>
<feature type="compositionally biased region" description="Basic and acidic residues" evidence="3">
    <location>
        <begin position="1"/>
        <end position="13"/>
    </location>
</feature>
<evidence type="ECO:0000313" key="6">
    <source>
        <dbReference type="Proteomes" id="UP001258017"/>
    </source>
</evidence>
<accession>A0AAD9RSC5</accession>
<dbReference type="GO" id="GO:0003723">
    <property type="term" value="F:RNA binding"/>
    <property type="evidence" value="ECO:0007669"/>
    <property type="project" value="UniProtKB-UniRule"/>
</dbReference>
<evidence type="ECO:0000313" key="5">
    <source>
        <dbReference type="EMBL" id="KAK2585069.1"/>
    </source>
</evidence>
<dbReference type="Pfam" id="PF00076">
    <property type="entry name" value="RRM_1"/>
    <property type="match status" value="1"/>
</dbReference>
<dbReference type="Proteomes" id="UP001258017">
    <property type="component" value="Unassembled WGS sequence"/>
</dbReference>
<reference evidence="5" key="2">
    <citation type="journal article" date="2023" name="Commun. Biol.">
        <title>Intrasexual cuticular hydrocarbon dimorphism in a wasp sheds light on hydrocarbon biosynthesis genes in Hymenoptera.</title>
        <authorList>
            <person name="Moris V.C."/>
            <person name="Podsiadlowski L."/>
            <person name="Martin S."/>
            <person name="Oeyen J.P."/>
            <person name="Donath A."/>
            <person name="Petersen M."/>
            <person name="Wilbrandt J."/>
            <person name="Misof B."/>
            <person name="Liedtke D."/>
            <person name="Thamm M."/>
            <person name="Scheiner R."/>
            <person name="Schmitt T."/>
            <person name="Niehuis O."/>
        </authorList>
    </citation>
    <scope>NUCLEOTIDE SEQUENCE</scope>
    <source>
        <strain evidence="5">GBR_01_08_01A</strain>
    </source>
</reference>
<evidence type="ECO:0000256" key="2">
    <source>
        <dbReference type="PROSITE-ProRule" id="PRU00176"/>
    </source>
</evidence>